<feature type="binding site" evidence="1">
    <location>
        <position position="46"/>
    </location>
    <ligand>
        <name>Mg(2+)</name>
        <dbReference type="ChEBI" id="CHEBI:18420"/>
        <label>1</label>
    </ligand>
</feature>
<comment type="cofactor">
    <cofactor evidence="1">
        <name>Mg(2+)</name>
        <dbReference type="ChEBI" id="CHEBI:18420"/>
    </cofactor>
    <text evidence="1">Binds 2 magnesium ions per subunit.</text>
</comment>
<accession>A0AAU9C8G8</accession>
<proteinExistence type="predicted"/>
<dbReference type="AlphaFoldDB" id="A0AAU9C8G8"/>
<dbReference type="SUPFAM" id="SSF101478">
    <property type="entry name" value="ADP-ribosylglycohydrolase"/>
    <property type="match status" value="1"/>
</dbReference>
<evidence type="ECO:0000313" key="2">
    <source>
        <dbReference type="EMBL" id="BDD08279.1"/>
    </source>
</evidence>
<feature type="binding site" evidence="1">
    <location>
        <position position="47"/>
    </location>
    <ligand>
        <name>Mg(2+)</name>
        <dbReference type="ChEBI" id="CHEBI:18420"/>
        <label>1</label>
    </ligand>
</feature>
<name>A0AAU9C8G8_9BACT</name>
<keyword evidence="3" id="KW-1185">Reference proteome</keyword>
<dbReference type="GO" id="GO:0046872">
    <property type="term" value="F:metal ion binding"/>
    <property type="evidence" value="ECO:0007669"/>
    <property type="project" value="UniProtKB-KW"/>
</dbReference>
<dbReference type="InterPro" id="IPR005502">
    <property type="entry name" value="Ribosyl_crysJ1"/>
</dbReference>
<dbReference type="PANTHER" id="PTHR16222:SF12">
    <property type="entry name" value="ADP-RIBOSYLGLYCOHYDROLASE-RELATED"/>
    <property type="match status" value="1"/>
</dbReference>
<sequence length="287" mass="32271">MLIELAIGDAYGAGFEYVKPEIITKYNNLEYRQHPTHKGTKPGMYTDDTQMSLAIAELMVEELEWTKLNVANKFVEVFKRDVREGYASGFYHFLTKMNNGEMFLENIKPYSDKSGAAMRAPVLGIYKDRKEVLEKTEIQASVTHDTKDGINAAKASAMIVHFFLWESGKKKDLAKYLKDHVKGDWASRWTGKVRSKGWMSVRAAITAIQEADSMSDLLTKCVAYTGDVDTVAAIALAGGSVCKELRNDLPGWLYSGMEDGEFGRTYIESLDKELKAFYLQGKQDLPL</sequence>
<organism evidence="2 3">
    <name type="scientific">Fulvitalea axinellae</name>
    <dbReference type="NCBI Taxonomy" id="1182444"/>
    <lineage>
        <taxon>Bacteria</taxon>
        <taxon>Pseudomonadati</taxon>
        <taxon>Bacteroidota</taxon>
        <taxon>Cytophagia</taxon>
        <taxon>Cytophagales</taxon>
        <taxon>Persicobacteraceae</taxon>
        <taxon>Fulvitalea</taxon>
    </lineage>
</organism>
<evidence type="ECO:0000313" key="3">
    <source>
        <dbReference type="Proteomes" id="UP001348817"/>
    </source>
</evidence>
<evidence type="ECO:0000256" key="1">
    <source>
        <dbReference type="PIRSR" id="PIRSR605502-1"/>
    </source>
</evidence>
<reference evidence="2 3" key="1">
    <citation type="submission" date="2021-12" db="EMBL/GenBank/DDBJ databases">
        <title>Genome sequencing of bacteria with rrn-lacking chromosome and rrn-plasmid.</title>
        <authorList>
            <person name="Anda M."/>
            <person name="Iwasaki W."/>
        </authorList>
    </citation>
    <scope>NUCLEOTIDE SEQUENCE [LARGE SCALE GENOMIC DNA]</scope>
    <source>
        <strain evidence="2 3">DSM 100852</strain>
    </source>
</reference>
<dbReference type="Gene3D" id="1.10.4080.10">
    <property type="entry name" value="ADP-ribosylation/Crystallin J1"/>
    <property type="match status" value="1"/>
</dbReference>
<dbReference type="RefSeq" id="WP_338393547.1">
    <property type="nucleotide sequence ID" value="NZ_AP025314.1"/>
</dbReference>
<dbReference type="KEGG" id="fax:FUAX_07110"/>
<dbReference type="Pfam" id="PF03747">
    <property type="entry name" value="ADP_ribosyl_GH"/>
    <property type="match status" value="1"/>
</dbReference>
<keyword evidence="1" id="KW-0460">Magnesium</keyword>
<dbReference type="PANTHER" id="PTHR16222">
    <property type="entry name" value="ADP-RIBOSYLGLYCOHYDROLASE"/>
    <property type="match status" value="1"/>
</dbReference>
<protein>
    <recommendedName>
        <fullName evidence="4">ADP-ribosylglycohydrolase</fullName>
    </recommendedName>
</protein>
<dbReference type="InterPro" id="IPR050792">
    <property type="entry name" value="ADP-ribosylglycohydrolase"/>
</dbReference>
<feature type="binding site" evidence="1">
    <location>
        <position position="48"/>
    </location>
    <ligand>
        <name>Mg(2+)</name>
        <dbReference type="ChEBI" id="CHEBI:18420"/>
        <label>1</label>
    </ligand>
</feature>
<dbReference type="Proteomes" id="UP001348817">
    <property type="component" value="Chromosome"/>
</dbReference>
<evidence type="ECO:0008006" key="4">
    <source>
        <dbReference type="Google" id="ProtNLM"/>
    </source>
</evidence>
<gene>
    <name evidence="2" type="ORF">FUAX_07110</name>
</gene>
<dbReference type="InterPro" id="IPR036705">
    <property type="entry name" value="Ribosyl_crysJ1_sf"/>
</dbReference>
<keyword evidence="1" id="KW-0479">Metal-binding</keyword>
<dbReference type="EMBL" id="AP025314">
    <property type="protein sequence ID" value="BDD08279.1"/>
    <property type="molecule type" value="Genomic_DNA"/>
</dbReference>